<dbReference type="Proteomes" id="UP001295684">
    <property type="component" value="Unassembled WGS sequence"/>
</dbReference>
<keyword evidence="5" id="KW-0472">Membrane</keyword>
<feature type="region of interest" description="Disordered" evidence="7">
    <location>
        <begin position="170"/>
        <end position="190"/>
    </location>
</feature>
<sequence length="606" mass="68985">MLCNSLKGKKTKRIIFSNHNNEEIQINQSPTCPLATSTPLFSPTTELRTGDPSKETPISPNTLLVMLTQNQSTPVSTKKNTSILPLLKLIPKIRTRHATSLINPLNKTEADLQGSFLNKIKKQEYDKNLQKQPRRYIKNDFLKNNLGQTFKIKPTNNISRFIERLNKRKNDRSLRHQTSTASLEHNSCSMPTETNDEVLFNLRSVQQPYIKEDPQSKTDVRGRIRNLPIRGITKSKKHNLSNDYSHSKERPQMHMKFYLNNFSKVNKKKSLLVPLHDTTSKVKAEDIFRRTNPNFKMSSVFNAKKIICDTTITDYGYSSKCGYQPDNPSKENQDSPIILPNFCKIEKGYLQGNIHLFGICDGHGKDGLKISSFIAKEVPEKLKDILSSGKDLYQSITLAVNQVEKELFESRKVDYTLSGTTCCLAIIKESMLYFVNIGDSRAIFFPNSMKSFTSKKQEIFSTTDHNCNIDKEYKRILKSNGRVERINGIGPLRVWLKDENRPGLAMTRSIGDETAKKIGVISTPEITIHPFDTKESTLIIGSDGLFEFVNNQELIEKYNDLYSTHGKSSAQEISEELVATCSKTWQKKEEYIDDISCIVVNFSSIL</sequence>
<dbReference type="GO" id="GO:0004722">
    <property type="term" value="F:protein serine/threonine phosphatase activity"/>
    <property type="evidence" value="ECO:0007669"/>
    <property type="project" value="InterPro"/>
</dbReference>
<keyword evidence="4 6" id="KW-0904">Protein phosphatase</keyword>
<evidence type="ECO:0000259" key="8">
    <source>
        <dbReference type="PROSITE" id="PS51746"/>
    </source>
</evidence>
<dbReference type="SMART" id="SM00332">
    <property type="entry name" value="PP2Cc"/>
    <property type="match status" value="1"/>
</dbReference>
<name>A0AAD1YAW0_EUPCR</name>
<protein>
    <recommendedName>
        <fullName evidence="8">PPM-type phosphatase domain-containing protein</fullName>
    </recommendedName>
</protein>
<dbReference type="Gene3D" id="3.60.40.10">
    <property type="entry name" value="PPM-type phosphatase domain"/>
    <property type="match status" value="1"/>
</dbReference>
<evidence type="ECO:0000313" key="9">
    <source>
        <dbReference type="EMBL" id="CAI2386252.1"/>
    </source>
</evidence>
<comment type="caution">
    <text evidence="9">The sequence shown here is derived from an EMBL/GenBank/DDBJ whole genome shotgun (WGS) entry which is preliminary data.</text>
</comment>
<dbReference type="InterPro" id="IPR036457">
    <property type="entry name" value="PPM-type-like_dom_sf"/>
</dbReference>
<evidence type="ECO:0000313" key="10">
    <source>
        <dbReference type="Proteomes" id="UP001295684"/>
    </source>
</evidence>
<evidence type="ECO:0000256" key="4">
    <source>
        <dbReference type="ARBA" id="ARBA00022912"/>
    </source>
</evidence>
<dbReference type="EMBL" id="CAMPGE010028741">
    <property type="protein sequence ID" value="CAI2386252.1"/>
    <property type="molecule type" value="Genomic_DNA"/>
</dbReference>
<dbReference type="InterPro" id="IPR015655">
    <property type="entry name" value="PP2C"/>
</dbReference>
<dbReference type="InterPro" id="IPR000222">
    <property type="entry name" value="PP2C_BS"/>
</dbReference>
<dbReference type="GO" id="GO:0016020">
    <property type="term" value="C:membrane"/>
    <property type="evidence" value="ECO:0007669"/>
    <property type="project" value="UniProtKB-SubCell"/>
</dbReference>
<reference evidence="9" key="1">
    <citation type="submission" date="2023-07" db="EMBL/GenBank/DDBJ databases">
        <authorList>
            <consortium name="AG Swart"/>
            <person name="Singh M."/>
            <person name="Singh A."/>
            <person name="Seah K."/>
            <person name="Emmerich C."/>
        </authorList>
    </citation>
    <scope>NUCLEOTIDE SEQUENCE</scope>
    <source>
        <strain evidence="9">DP1</strain>
    </source>
</reference>
<evidence type="ECO:0000256" key="5">
    <source>
        <dbReference type="ARBA" id="ARBA00023136"/>
    </source>
</evidence>
<evidence type="ECO:0000256" key="6">
    <source>
        <dbReference type="RuleBase" id="RU003465"/>
    </source>
</evidence>
<feature type="compositionally biased region" description="Polar residues" evidence="7">
    <location>
        <begin position="176"/>
        <end position="190"/>
    </location>
</feature>
<keyword evidence="2" id="KW-0479">Metal-binding</keyword>
<dbReference type="GO" id="GO:0046872">
    <property type="term" value="F:metal ion binding"/>
    <property type="evidence" value="ECO:0007669"/>
    <property type="project" value="UniProtKB-KW"/>
</dbReference>
<dbReference type="Pfam" id="PF00481">
    <property type="entry name" value="PP2C"/>
    <property type="match status" value="1"/>
</dbReference>
<dbReference type="InterPro" id="IPR001932">
    <property type="entry name" value="PPM-type_phosphatase-like_dom"/>
</dbReference>
<evidence type="ECO:0000256" key="3">
    <source>
        <dbReference type="ARBA" id="ARBA00022801"/>
    </source>
</evidence>
<dbReference type="SUPFAM" id="SSF81606">
    <property type="entry name" value="PP2C-like"/>
    <property type="match status" value="1"/>
</dbReference>
<gene>
    <name evidence="9" type="ORF">ECRASSUSDP1_LOCUS27861</name>
</gene>
<organism evidence="9 10">
    <name type="scientific">Euplotes crassus</name>
    <dbReference type="NCBI Taxonomy" id="5936"/>
    <lineage>
        <taxon>Eukaryota</taxon>
        <taxon>Sar</taxon>
        <taxon>Alveolata</taxon>
        <taxon>Ciliophora</taxon>
        <taxon>Intramacronucleata</taxon>
        <taxon>Spirotrichea</taxon>
        <taxon>Hypotrichia</taxon>
        <taxon>Euplotida</taxon>
        <taxon>Euplotidae</taxon>
        <taxon>Moneuplotes</taxon>
    </lineage>
</organism>
<evidence type="ECO:0000256" key="1">
    <source>
        <dbReference type="ARBA" id="ARBA00004170"/>
    </source>
</evidence>
<feature type="domain" description="PPM-type phosphatase" evidence="8">
    <location>
        <begin position="314"/>
        <end position="602"/>
    </location>
</feature>
<evidence type="ECO:0000256" key="2">
    <source>
        <dbReference type="ARBA" id="ARBA00022723"/>
    </source>
</evidence>
<dbReference type="CDD" id="cd00143">
    <property type="entry name" value="PP2Cc"/>
    <property type="match status" value="1"/>
</dbReference>
<comment type="similarity">
    <text evidence="6">Belongs to the PP2C family.</text>
</comment>
<accession>A0AAD1YAW0</accession>
<dbReference type="PANTHER" id="PTHR47992">
    <property type="entry name" value="PROTEIN PHOSPHATASE"/>
    <property type="match status" value="1"/>
</dbReference>
<dbReference type="AlphaFoldDB" id="A0AAD1YAW0"/>
<comment type="subcellular location">
    <subcellularLocation>
        <location evidence="1">Membrane</location>
        <topology evidence="1">Peripheral membrane protein</topology>
    </subcellularLocation>
</comment>
<keyword evidence="10" id="KW-1185">Reference proteome</keyword>
<keyword evidence="3 6" id="KW-0378">Hydrolase</keyword>
<proteinExistence type="inferred from homology"/>
<evidence type="ECO:0000256" key="7">
    <source>
        <dbReference type="SAM" id="MobiDB-lite"/>
    </source>
</evidence>
<dbReference type="PROSITE" id="PS51746">
    <property type="entry name" value="PPM_2"/>
    <property type="match status" value="1"/>
</dbReference>
<dbReference type="PROSITE" id="PS01032">
    <property type="entry name" value="PPM_1"/>
    <property type="match status" value="1"/>
</dbReference>